<dbReference type="Pfam" id="PF00271">
    <property type="entry name" value="Helicase_C"/>
    <property type="match status" value="1"/>
</dbReference>
<evidence type="ECO:0000313" key="5">
    <source>
        <dbReference type="EMBL" id="MEJ8827221.1"/>
    </source>
</evidence>
<organism evidence="5 6">
    <name type="scientific">Variovorax humicola</name>
    <dbReference type="NCBI Taxonomy" id="1769758"/>
    <lineage>
        <taxon>Bacteria</taxon>
        <taxon>Pseudomonadati</taxon>
        <taxon>Pseudomonadota</taxon>
        <taxon>Betaproteobacteria</taxon>
        <taxon>Burkholderiales</taxon>
        <taxon>Comamonadaceae</taxon>
        <taxon>Variovorax</taxon>
    </lineage>
</organism>
<keyword evidence="6" id="KW-1185">Reference proteome</keyword>
<dbReference type="Gene3D" id="3.40.50.300">
    <property type="entry name" value="P-loop containing nucleotide triphosphate hydrolases"/>
    <property type="match status" value="2"/>
</dbReference>
<proteinExistence type="predicted"/>
<gene>
    <name evidence="5" type="primary">dpdF</name>
    <name evidence="5" type="ORF">WKW80_35445</name>
</gene>
<feature type="domain" description="Helicase C-terminal" evidence="4">
    <location>
        <begin position="377"/>
        <end position="522"/>
    </location>
</feature>
<dbReference type="PROSITE" id="PS51192">
    <property type="entry name" value="HELICASE_ATP_BIND_1"/>
    <property type="match status" value="1"/>
</dbReference>
<dbReference type="SMART" id="SM00490">
    <property type="entry name" value="HELICc"/>
    <property type="match status" value="1"/>
</dbReference>
<dbReference type="InterPro" id="IPR027417">
    <property type="entry name" value="P-loop_NTPase"/>
</dbReference>
<protein>
    <submittedName>
        <fullName evidence="5">Protein DpdF</fullName>
    </submittedName>
</protein>
<dbReference type="Proteomes" id="UP001363010">
    <property type="component" value="Unassembled WGS sequence"/>
</dbReference>
<evidence type="ECO:0000259" key="4">
    <source>
        <dbReference type="PROSITE" id="PS51194"/>
    </source>
</evidence>
<evidence type="ECO:0000313" key="6">
    <source>
        <dbReference type="Proteomes" id="UP001363010"/>
    </source>
</evidence>
<name>A0ABU8WAY9_9BURK</name>
<dbReference type="PANTHER" id="PTHR13710">
    <property type="entry name" value="DNA HELICASE RECQ FAMILY MEMBER"/>
    <property type="match status" value="1"/>
</dbReference>
<dbReference type="PANTHER" id="PTHR13710:SF108">
    <property type="entry name" value="ATP-DEPENDENT DNA HELICASE Q4"/>
    <property type="match status" value="1"/>
</dbReference>
<accession>A0ABU8WAY9</accession>
<dbReference type="InterPro" id="IPR001650">
    <property type="entry name" value="Helicase_C-like"/>
</dbReference>
<feature type="domain" description="Helicase ATP-binding" evidence="3">
    <location>
        <begin position="159"/>
        <end position="349"/>
    </location>
</feature>
<dbReference type="SUPFAM" id="SSF52540">
    <property type="entry name" value="P-loop containing nucleoside triphosphate hydrolases"/>
    <property type="match status" value="1"/>
</dbReference>
<evidence type="ECO:0000256" key="1">
    <source>
        <dbReference type="ARBA" id="ARBA00022741"/>
    </source>
</evidence>
<dbReference type="SMART" id="SM00487">
    <property type="entry name" value="DEXDc"/>
    <property type="match status" value="1"/>
</dbReference>
<dbReference type="EMBL" id="JBBKZV010000057">
    <property type="protein sequence ID" value="MEJ8827221.1"/>
    <property type="molecule type" value="Genomic_DNA"/>
</dbReference>
<keyword evidence="1" id="KW-0547">Nucleotide-binding</keyword>
<dbReference type="Pfam" id="PF00270">
    <property type="entry name" value="DEAD"/>
    <property type="match status" value="1"/>
</dbReference>
<dbReference type="InterPro" id="IPR011545">
    <property type="entry name" value="DEAD/DEAH_box_helicase_dom"/>
</dbReference>
<dbReference type="InterPro" id="IPR014001">
    <property type="entry name" value="Helicase_ATP-bd"/>
</dbReference>
<evidence type="ECO:0000256" key="2">
    <source>
        <dbReference type="ARBA" id="ARBA00022840"/>
    </source>
</evidence>
<evidence type="ECO:0000259" key="3">
    <source>
        <dbReference type="PROSITE" id="PS51192"/>
    </source>
</evidence>
<dbReference type="PROSITE" id="PS51194">
    <property type="entry name" value="HELICASE_CTER"/>
    <property type="match status" value="1"/>
</dbReference>
<comment type="caution">
    <text evidence="5">The sequence shown here is derived from an EMBL/GenBank/DDBJ whole genome shotgun (WGS) entry which is preliminary data.</text>
</comment>
<reference evidence="5 6" key="1">
    <citation type="submission" date="2024-03" db="EMBL/GenBank/DDBJ databases">
        <title>Novel species of the genus Variovorax.</title>
        <authorList>
            <person name="Liu Q."/>
            <person name="Xin Y.-H."/>
        </authorList>
    </citation>
    <scope>NUCLEOTIDE SEQUENCE [LARGE SCALE GENOMIC DNA]</scope>
    <source>
        <strain evidence="5 6">KACC 18501</strain>
    </source>
</reference>
<keyword evidence="2" id="KW-0067">ATP-binding</keyword>
<dbReference type="RefSeq" id="WP_340368251.1">
    <property type="nucleotide sequence ID" value="NZ_JBBKZV010000057.1"/>
</dbReference>
<sequence length="851" mass="92735">MPAAIDGVQSLQDVASHWMAHAKGGAEGLAQRLLQVWNAMQEGIAAHADLFALVRHWSLHVASAGGSHWLPMPLGQAWPDAAGWRAAGFDVAERAQGLDIRARPVRLQWLGAQTDLFDDAFAAISARQKLEVPADAIVRRKLGLPTFTGAGQREAVRALIHLPAEITLIANLPTGSGKSLLAQLAPLLDGDGHMALTIVPTVALAIDQARRMSELLKQQDPGWQPIPLAYHGGLTREERAQVHRAIRQGSQKMLFTSPESGTGVLRESLETAATAGRLTHVIVDEAHLVATWGQGFRPEFQLLPALIRHLRQLSETNAGRAIRVALASGTLTPASVALLQHHFGPPAATQVVSGVHLRAEPRYAVFRCADEAARRQRVVEVLKAAPRPFILYVTRPLVAQEFLALLRAEGFARIDAFTGSTGPQDRERLLTTWAANQLDGMVATSAFGLGVDKADVRTIIHATMPESLDRFYQEVGRGGRDGLASASLLLYTDEDVVQARDLSQQTLIGNDRAFERWQSMIGHPVPHVGSTGWVWVDLERRRAGISSNSPVNRDWNLRTLNLMAMAGLVELVGLRATRPDLDMDAEEALSGAEPIYAAVRILDPRHMREATFAARMNAARTLSSQAASAGVAAMLSFATGTVEVSAALRELYTLNQPNAYAAVSVCCGGCAQHWKVRADSAHYRPPYVHRIDRFAPRAVTGLSVLTPDTGIGQVRVVTHEFGNVRERGYFNLIDAFLTRLNPHTVVLDTADAAVRSGLQTRLKQLASDAFIDDIDMTGGQALEGGANEVRLVLWPARPMKPNERDWLWYSHAALTVLLIPADLRDPDRPDRVWAGIVQHVRAEAVLEEFNA</sequence>
<dbReference type="NCBIfam" id="NF041063">
    <property type="entry name" value="DpdF"/>
    <property type="match status" value="1"/>
</dbReference>